<feature type="compositionally biased region" description="Pro residues" evidence="1">
    <location>
        <begin position="87"/>
        <end position="105"/>
    </location>
</feature>
<keyword evidence="5" id="KW-1185">Reference proteome</keyword>
<feature type="region of interest" description="Disordered" evidence="1">
    <location>
        <begin position="64"/>
        <end position="133"/>
    </location>
</feature>
<dbReference type="EMBL" id="FN649727">
    <property type="protein sequence ID" value="CBJ48327.1"/>
    <property type="molecule type" value="Genomic_DNA"/>
</dbReference>
<dbReference type="InterPro" id="IPR017853">
    <property type="entry name" value="GH"/>
</dbReference>
<dbReference type="PANTHER" id="PTHR35273:SF2">
    <property type="entry name" value="ALPHA-GALACTOSIDASE"/>
    <property type="match status" value="1"/>
</dbReference>
<evidence type="ECO:0000256" key="2">
    <source>
        <dbReference type="SAM" id="SignalP"/>
    </source>
</evidence>
<reference evidence="4 5" key="1">
    <citation type="journal article" date="2010" name="Nature">
        <title>The Ectocarpus genome and the independent evolution of multicellularity in brown algae.</title>
        <authorList>
            <person name="Cock J.M."/>
            <person name="Sterck L."/>
            <person name="Rouze P."/>
            <person name="Scornet D."/>
            <person name="Allen A.E."/>
            <person name="Amoutzias G."/>
            <person name="Anthouard V."/>
            <person name="Artiguenave F."/>
            <person name="Aury J.M."/>
            <person name="Badger J.H."/>
            <person name="Beszteri B."/>
            <person name="Billiau K."/>
            <person name="Bonnet E."/>
            <person name="Bothwell J.H."/>
            <person name="Bowler C."/>
            <person name="Boyen C."/>
            <person name="Brownlee C."/>
            <person name="Carrano C.J."/>
            <person name="Charrier B."/>
            <person name="Cho G.Y."/>
            <person name="Coelho S.M."/>
            <person name="Collen J."/>
            <person name="Corre E."/>
            <person name="Da Silva C."/>
            <person name="Delage L."/>
            <person name="Delaroque N."/>
            <person name="Dittami S.M."/>
            <person name="Doulbeau S."/>
            <person name="Elias M."/>
            <person name="Farnham G."/>
            <person name="Gachon C.M."/>
            <person name="Gschloessl B."/>
            <person name="Heesch S."/>
            <person name="Jabbari K."/>
            <person name="Jubin C."/>
            <person name="Kawai H."/>
            <person name="Kimura K."/>
            <person name="Kloareg B."/>
            <person name="Kupper F.C."/>
            <person name="Lang D."/>
            <person name="Le Bail A."/>
            <person name="Leblanc C."/>
            <person name="Lerouge P."/>
            <person name="Lohr M."/>
            <person name="Lopez P.J."/>
            <person name="Martens C."/>
            <person name="Maumus F."/>
            <person name="Michel G."/>
            <person name="Miranda-Saavedra D."/>
            <person name="Morales J."/>
            <person name="Moreau H."/>
            <person name="Motomura T."/>
            <person name="Nagasato C."/>
            <person name="Napoli C.A."/>
            <person name="Nelson D.R."/>
            <person name="Nyvall-Collen P."/>
            <person name="Peters A.F."/>
            <person name="Pommier C."/>
            <person name="Potin P."/>
            <person name="Poulain J."/>
            <person name="Quesneville H."/>
            <person name="Read B."/>
            <person name="Rensing S.A."/>
            <person name="Ritter A."/>
            <person name="Rousvoal S."/>
            <person name="Samanta M."/>
            <person name="Samson G."/>
            <person name="Schroeder D.C."/>
            <person name="Segurens B."/>
            <person name="Strittmatter M."/>
            <person name="Tonon T."/>
            <person name="Tregear J.W."/>
            <person name="Valentin K."/>
            <person name="von Dassow P."/>
            <person name="Yamagishi T."/>
            <person name="Van de Peer Y."/>
            <person name="Wincker P."/>
        </authorList>
    </citation>
    <scope>NUCLEOTIDE SEQUENCE [LARGE SCALE GENOMIC DNA]</scope>
    <source>
        <strain evidence="5">Ec32 / CCAP1310/4</strain>
    </source>
</reference>
<proteinExistence type="predicted"/>
<keyword evidence="2" id="KW-0732">Signal</keyword>
<dbReference type="InterPro" id="IPR013785">
    <property type="entry name" value="Aldolase_TIM"/>
</dbReference>
<dbReference type="EMBL" id="FN648375">
    <property type="protein sequence ID" value="CBJ48327.1"/>
    <property type="molecule type" value="Genomic_DNA"/>
</dbReference>
<dbReference type="Pfam" id="PF03537">
    <property type="entry name" value="Glyco_hydro_114"/>
    <property type="match status" value="1"/>
</dbReference>
<dbReference type="eggNOG" id="ENOG502RCTR">
    <property type="taxonomic scope" value="Eukaryota"/>
</dbReference>
<dbReference type="Proteomes" id="UP000002630">
    <property type="component" value="Linkage Group LG02"/>
</dbReference>
<dbReference type="STRING" id="2880.D7FPZ5"/>
<sequence length="372" mass="40287">MKFFHIASVCLAATAAPRLARAATNFDNLLSLVSQLQEEVMLLSTEYGAKDDEIASLVTQLTTCEQSTTTTSSDDLSQDESDDSTPSPEPSPTPEPEPQPEPTPSPESMSEPAPTPTEAPGSPEPGSGGGFTFSRDNSWNYNLVTPVDTSADVDVFFIDMDAGQAVIDELHGKGKGVVCYISIGTVEDWRDDAKEFPSSAIGGDVSGWAGEKWVDVNDEDVREIMTARVEMASSMNCDAVEPDNMMVYIEGSSTGVSVSEPQQIEYNSWFADIVHAYGMGVGLKNAVELVPILVNKFDFALNEECHEWNECVVYEDTFLAEGKPVFNVEYNLGKSVCDEANALGLDTILKSYDLDAAFCSCVDPSRDVDCMH</sequence>
<dbReference type="SUPFAM" id="SSF51445">
    <property type="entry name" value="(Trans)glycosidases"/>
    <property type="match status" value="1"/>
</dbReference>
<dbReference type="OMA" id="NEECHEW"/>
<name>D7FPZ5_ECTSI</name>
<dbReference type="InParanoid" id="D7FPZ5"/>
<feature type="compositionally biased region" description="Low complexity" evidence="1">
    <location>
        <begin position="106"/>
        <end position="125"/>
    </location>
</feature>
<feature type="signal peptide" evidence="2">
    <location>
        <begin position="1"/>
        <end position="22"/>
    </location>
</feature>
<evidence type="ECO:0000259" key="3">
    <source>
        <dbReference type="Pfam" id="PF03537"/>
    </source>
</evidence>
<gene>
    <name evidence="4" type="ORF">Esi_0002_0060</name>
</gene>
<evidence type="ECO:0000313" key="5">
    <source>
        <dbReference type="Proteomes" id="UP000002630"/>
    </source>
</evidence>
<protein>
    <submittedName>
        <fullName evidence="4">Endo alpha-1,4 polygalactosaminidase precusor</fullName>
    </submittedName>
</protein>
<dbReference type="OrthoDB" id="2108802at2759"/>
<feature type="compositionally biased region" description="Low complexity" evidence="1">
    <location>
        <begin position="64"/>
        <end position="75"/>
    </location>
</feature>
<organism evidence="4 5">
    <name type="scientific">Ectocarpus siliculosus</name>
    <name type="common">Brown alga</name>
    <name type="synonym">Conferva siliculosa</name>
    <dbReference type="NCBI Taxonomy" id="2880"/>
    <lineage>
        <taxon>Eukaryota</taxon>
        <taxon>Sar</taxon>
        <taxon>Stramenopiles</taxon>
        <taxon>Ochrophyta</taxon>
        <taxon>PX clade</taxon>
        <taxon>Phaeophyceae</taxon>
        <taxon>Ectocarpales</taxon>
        <taxon>Ectocarpaceae</taxon>
        <taxon>Ectocarpus</taxon>
    </lineage>
</organism>
<dbReference type="InterPro" id="IPR004352">
    <property type="entry name" value="GH114_TIM-barrel"/>
</dbReference>
<dbReference type="Gene3D" id="3.20.20.70">
    <property type="entry name" value="Aldolase class I"/>
    <property type="match status" value="1"/>
</dbReference>
<dbReference type="PANTHER" id="PTHR35273">
    <property type="entry name" value="ALPHA-1,4 POLYGALACTOSAMINIDASE, PUTATIVE (AFU_ORTHOLOGUE AFUA_3G07890)-RELATED"/>
    <property type="match status" value="1"/>
</dbReference>
<feature type="domain" description="Glycoside-hydrolase family GH114 TIM-barrel" evidence="3">
    <location>
        <begin position="138"/>
        <end position="356"/>
    </location>
</feature>
<dbReference type="AlphaFoldDB" id="D7FPZ5"/>
<feature type="chain" id="PRO_5003095331" evidence="2">
    <location>
        <begin position="23"/>
        <end position="372"/>
    </location>
</feature>
<accession>D7FPZ5</accession>
<evidence type="ECO:0000256" key="1">
    <source>
        <dbReference type="SAM" id="MobiDB-lite"/>
    </source>
</evidence>
<evidence type="ECO:0000313" key="4">
    <source>
        <dbReference type="EMBL" id="CBJ48327.1"/>
    </source>
</evidence>